<feature type="domain" description="CMP/dCMP-type deaminase" evidence="1">
    <location>
        <begin position="1"/>
        <end position="43"/>
    </location>
</feature>
<protein>
    <recommendedName>
        <fullName evidence="1">CMP/dCMP-type deaminase domain-containing protein</fullName>
    </recommendedName>
</protein>
<dbReference type="EMBL" id="JAANIU010012474">
    <property type="protein sequence ID" value="KAG1530449.1"/>
    <property type="molecule type" value="Genomic_DNA"/>
</dbReference>
<gene>
    <name evidence="2" type="ORF">G6F50_017310</name>
</gene>
<reference evidence="2 3" key="1">
    <citation type="journal article" date="2020" name="Microb. Genom.">
        <title>Genetic diversity of clinical and environmental Mucorales isolates obtained from an investigation of mucormycosis cases among solid organ transplant recipients.</title>
        <authorList>
            <person name="Nguyen M.H."/>
            <person name="Kaul D."/>
            <person name="Muto C."/>
            <person name="Cheng S.J."/>
            <person name="Richter R.A."/>
            <person name="Bruno V.M."/>
            <person name="Liu G."/>
            <person name="Beyhan S."/>
            <person name="Sundermann A.J."/>
            <person name="Mounaud S."/>
            <person name="Pasculle A.W."/>
            <person name="Nierman W.C."/>
            <person name="Driscoll E."/>
            <person name="Cumbie R."/>
            <person name="Clancy C.J."/>
            <person name="Dupont C.L."/>
        </authorList>
    </citation>
    <scope>NUCLEOTIDE SEQUENCE [LARGE SCALE GENOMIC DNA]</scope>
    <source>
        <strain evidence="2 3">GL24</strain>
    </source>
</reference>
<dbReference type="SUPFAM" id="SSF53927">
    <property type="entry name" value="Cytidine deaminase-like"/>
    <property type="match status" value="1"/>
</dbReference>
<dbReference type="PROSITE" id="PS51747">
    <property type="entry name" value="CYT_DCMP_DEAMINASES_2"/>
    <property type="match status" value="1"/>
</dbReference>
<dbReference type="Gene3D" id="3.40.140.10">
    <property type="entry name" value="Cytidine Deaminase, domain 2"/>
    <property type="match status" value="1"/>
</dbReference>
<dbReference type="InterPro" id="IPR016193">
    <property type="entry name" value="Cytidine_deaminase-like"/>
</dbReference>
<evidence type="ECO:0000313" key="3">
    <source>
        <dbReference type="Proteomes" id="UP000740926"/>
    </source>
</evidence>
<evidence type="ECO:0000313" key="2">
    <source>
        <dbReference type="EMBL" id="KAG1530449.1"/>
    </source>
</evidence>
<dbReference type="GO" id="GO:0002100">
    <property type="term" value="P:tRNA wobble adenosine to inosine editing"/>
    <property type="evidence" value="ECO:0007669"/>
    <property type="project" value="InterPro"/>
</dbReference>
<dbReference type="GO" id="GO:0052717">
    <property type="term" value="F:tRNA-specific adenosine-34 deaminase activity"/>
    <property type="evidence" value="ECO:0007669"/>
    <property type="project" value="UniProtKB-EC"/>
</dbReference>
<dbReference type="GO" id="GO:0046872">
    <property type="term" value="F:metal ion binding"/>
    <property type="evidence" value="ECO:0007669"/>
    <property type="project" value="UniProtKB-KW"/>
</dbReference>
<dbReference type="AlphaFoldDB" id="A0A9P6XQE5"/>
<name>A0A9P6XQE5_9FUNG</name>
<dbReference type="InterPro" id="IPR002125">
    <property type="entry name" value="CMP_dCMP_dom"/>
</dbReference>
<accession>A0A9P6XQE5</accession>
<dbReference type="PANTHER" id="PTHR11079:SF202">
    <property type="entry name" value="TRNA-SPECIFIC ADENOSINE DEAMINASE"/>
    <property type="match status" value="1"/>
</dbReference>
<dbReference type="PANTHER" id="PTHR11079">
    <property type="entry name" value="CYTOSINE DEAMINASE FAMILY MEMBER"/>
    <property type="match status" value="1"/>
</dbReference>
<sequence length="79" mass="8556">MCAMAIVHARVSRLVYGASDPKTGACGSVFDLLGDARHNHRVEIHGGVLAKEASTRLTNYFRAKRGKPPLLLEDHADEG</sequence>
<organism evidence="2 3">
    <name type="scientific">Rhizopus delemar</name>
    <dbReference type="NCBI Taxonomy" id="936053"/>
    <lineage>
        <taxon>Eukaryota</taxon>
        <taxon>Fungi</taxon>
        <taxon>Fungi incertae sedis</taxon>
        <taxon>Mucoromycota</taxon>
        <taxon>Mucoromycotina</taxon>
        <taxon>Mucoromycetes</taxon>
        <taxon>Mucorales</taxon>
        <taxon>Mucorineae</taxon>
        <taxon>Rhizopodaceae</taxon>
        <taxon>Rhizopus</taxon>
    </lineage>
</organism>
<keyword evidence="3" id="KW-1185">Reference proteome</keyword>
<dbReference type="Proteomes" id="UP000740926">
    <property type="component" value="Unassembled WGS sequence"/>
</dbReference>
<proteinExistence type="predicted"/>
<comment type="caution">
    <text evidence="2">The sequence shown here is derived from an EMBL/GenBank/DDBJ whole genome shotgun (WGS) entry which is preliminary data.</text>
</comment>
<evidence type="ECO:0000259" key="1">
    <source>
        <dbReference type="PROSITE" id="PS51747"/>
    </source>
</evidence>